<evidence type="ECO:0000256" key="6">
    <source>
        <dbReference type="ARBA" id="ARBA00023136"/>
    </source>
</evidence>
<evidence type="ECO:0000256" key="5">
    <source>
        <dbReference type="ARBA" id="ARBA00022989"/>
    </source>
</evidence>
<dbReference type="Gene3D" id="3.30.70.100">
    <property type="match status" value="1"/>
</dbReference>
<dbReference type="GO" id="GO:0005886">
    <property type="term" value="C:plasma membrane"/>
    <property type="evidence" value="ECO:0007669"/>
    <property type="project" value="UniProtKB-SubCell"/>
</dbReference>
<dbReference type="RefSeq" id="WP_065247545.1">
    <property type="nucleotide sequence ID" value="NZ_CP012117.1"/>
</dbReference>
<dbReference type="Pfam" id="PF00924">
    <property type="entry name" value="MS_channel_2nd"/>
    <property type="match status" value="1"/>
</dbReference>
<protein>
    <recommendedName>
        <fullName evidence="12">Mechanosensitive ion channel family protein</fullName>
    </recommendedName>
</protein>
<name>A0A1B0ZHB6_9MICO</name>
<dbReference type="PANTHER" id="PTHR30460">
    <property type="entry name" value="MODERATE CONDUCTANCE MECHANOSENSITIVE CHANNEL YBIO"/>
    <property type="match status" value="1"/>
</dbReference>
<reference evidence="10 11" key="1">
    <citation type="submission" date="2015-06" db="EMBL/GenBank/DDBJ databases">
        <title>Investigation of pathophysiology for high-risk pregnancy and development of treatment modality based on it.</title>
        <authorList>
            <person name="Kim B.-C."/>
            <person name="Lim S."/>
        </authorList>
    </citation>
    <scope>NUCLEOTIDE SEQUENCE [LARGE SCALE GENOMIC DNA]</scope>
    <source>
        <strain evidence="10 11">AD1-86</strain>
    </source>
</reference>
<dbReference type="InterPro" id="IPR011066">
    <property type="entry name" value="MscS_channel_C_sf"/>
</dbReference>
<dbReference type="SUPFAM" id="SSF82689">
    <property type="entry name" value="Mechanosensitive channel protein MscS (YggB), C-terminal domain"/>
    <property type="match status" value="1"/>
</dbReference>
<feature type="domain" description="Mechanosensitive ion channel MscS" evidence="8">
    <location>
        <begin position="141"/>
        <end position="206"/>
    </location>
</feature>
<dbReference type="InterPro" id="IPR023408">
    <property type="entry name" value="MscS_beta-dom_sf"/>
</dbReference>
<sequence>MNFLADTTTQEAFSLVDRIGQWLLSNGVTILVIILVALLVRFVVGILVNRIFQTMYQSGSRISRMTNVVVKKHPDAGLAAAHEERRKQRADTLSTASKNVASVVIWSIAFVMILSQVGVNIAPIIASLGVAGLAAGIGAQTLIKDVLAGVIMLFEDLVAVGDYVDLQFAEGTVENVNLRVTQVRGLNGVLWTVRNGEIISLGNYSRGLGTAFVMLDIASGADDAAVTEAIHAVFDALKADHKWSKLIVGAPEATGILSVDGARYQRRITADTIPGKQWEVEREIRKRLRVEFDKRGVEFALPRFQESA</sequence>
<dbReference type="InterPro" id="IPR010920">
    <property type="entry name" value="LSM_dom_sf"/>
</dbReference>
<dbReference type="Proteomes" id="UP000092596">
    <property type="component" value="Chromosome"/>
</dbReference>
<dbReference type="PANTHER" id="PTHR30460:SF0">
    <property type="entry name" value="MODERATE CONDUCTANCE MECHANOSENSITIVE CHANNEL YBIO"/>
    <property type="match status" value="1"/>
</dbReference>
<keyword evidence="3" id="KW-1003">Cell membrane</keyword>
<feature type="transmembrane region" description="Helical" evidence="7">
    <location>
        <begin position="28"/>
        <end position="52"/>
    </location>
</feature>
<dbReference type="Gene3D" id="1.10.287.1260">
    <property type="match status" value="1"/>
</dbReference>
<evidence type="ECO:0008006" key="12">
    <source>
        <dbReference type="Google" id="ProtNLM"/>
    </source>
</evidence>
<keyword evidence="4 7" id="KW-0812">Transmembrane</keyword>
<keyword evidence="5 7" id="KW-1133">Transmembrane helix</keyword>
<organism evidence="10 11">
    <name type="scientific">Dermabacter vaginalis</name>
    <dbReference type="NCBI Taxonomy" id="1630135"/>
    <lineage>
        <taxon>Bacteria</taxon>
        <taxon>Bacillati</taxon>
        <taxon>Actinomycetota</taxon>
        <taxon>Actinomycetes</taxon>
        <taxon>Micrococcales</taxon>
        <taxon>Dermabacteraceae</taxon>
        <taxon>Dermabacter</taxon>
    </lineage>
</organism>
<dbReference type="InterPro" id="IPR045276">
    <property type="entry name" value="YbiO_bact"/>
</dbReference>
<dbReference type="InterPro" id="IPR049142">
    <property type="entry name" value="MS_channel_1st"/>
</dbReference>
<evidence type="ECO:0000256" key="1">
    <source>
        <dbReference type="ARBA" id="ARBA00004651"/>
    </source>
</evidence>
<dbReference type="SUPFAM" id="SSF82861">
    <property type="entry name" value="Mechanosensitive channel protein MscS (YggB), transmembrane region"/>
    <property type="match status" value="1"/>
</dbReference>
<proteinExistence type="inferred from homology"/>
<dbReference type="FunFam" id="2.30.30.60:FF:000001">
    <property type="entry name" value="MscS Mechanosensitive ion channel"/>
    <property type="match status" value="1"/>
</dbReference>
<dbReference type="KEGG" id="dva:DAD186_07600"/>
<dbReference type="Pfam" id="PF21088">
    <property type="entry name" value="MS_channel_1st"/>
    <property type="match status" value="1"/>
</dbReference>
<dbReference type="AlphaFoldDB" id="A0A1B0ZHB6"/>
<dbReference type="PATRIC" id="fig|1630135.4.peg.762"/>
<evidence type="ECO:0000259" key="8">
    <source>
        <dbReference type="Pfam" id="PF00924"/>
    </source>
</evidence>
<dbReference type="InterPro" id="IPR006685">
    <property type="entry name" value="MscS_channel_2nd"/>
</dbReference>
<evidence type="ECO:0000313" key="10">
    <source>
        <dbReference type="EMBL" id="ANP27310.1"/>
    </source>
</evidence>
<feature type="transmembrane region" description="Helical" evidence="7">
    <location>
        <begin position="121"/>
        <end position="143"/>
    </location>
</feature>
<evidence type="ECO:0000259" key="9">
    <source>
        <dbReference type="Pfam" id="PF21088"/>
    </source>
</evidence>
<accession>A0A1B0ZHB6</accession>
<keyword evidence="6 7" id="KW-0472">Membrane</keyword>
<evidence type="ECO:0000256" key="3">
    <source>
        <dbReference type="ARBA" id="ARBA00022475"/>
    </source>
</evidence>
<evidence type="ECO:0000256" key="4">
    <source>
        <dbReference type="ARBA" id="ARBA00022692"/>
    </source>
</evidence>
<dbReference type="EMBL" id="CP012117">
    <property type="protein sequence ID" value="ANP27310.1"/>
    <property type="molecule type" value="Genomic_DNA"/>
</dbReference>
<evidence type="ECO:0000256" key="2">
    <source>
        <dbReference type="ARBA" id="ARBA00008017"/>
    </source>
</evidence>
<dbReference type="SUPFAM" id="SSF50182">
    <property type="entry name" value="Sm-like ribonucleoproteins"/>
    <property type="match status" value="1"/>
</dbReference>
<dbReference type="Gene3D" id="2.30.30.60">
    <property type="match status" value="1"/>
</dbReference>
<feature type="domain" description="Mechanosensitive ion channel transmembrane helices 2/3" evidence="9">
    <location>
        <begin position="100"/>
        <end position="140"/>
    </location>
</feature>
<dbReference type="GO" id="GO:0008381">
    <property type="term" value="F:mechanosensitive monoatomic ion channel activity"/>
    <property type="evidence" value="ECO:0007669"/>
    <property type="project" value="InterPro"/>
</dbReference>
<feature type="transmembrane region" description="Helical" evidence="7">
    <location>
        <begin position="96"/>
        <end position="115"/>
    </location>
</feature>
<gene>
    <name evidence="10" type="ORF">DAD186_07600</name>
</gene>
<comment type="subcellular location">
    <subcellularLocation>
        <location evidence="1">Cell membrane</location>
        <topology evidence="1">Multi-pass membrane protein</topology>
    </subcellularLocation>
</comment>
<comment type="similarity">
    <text evidence="2">Belongs to the MscS (TC 1.A.23) family.</text>
</comment>
<evidence type="ECO:0000313" key="11">
    <source>
        <dbReference type="Proteomes" id="UP000092596"/>
    </source>
</evidence>
<dbReference type="STRING" id="1630135.DAD186_07600"/>
<evidence type="ECO:0000256" key="7">
    <source>
        <dbReference type="SAM" id="Phobius"/>
    </source>
</evidence>
<dbReference type="InterPro" id="IPR011014">
    <property type="entry name" value="MscS_channel_TM-2"/>
</dbReference>